<accession>A0A2R5GJD0</accession>
<organism evidence="3 4">
    <name type="scientific">Hondaea fermentalgiana</name>
    <dbReference type="NCBI Taxonomy" id="2315210"/>
    <lineage>
        <taxon>Eukaryota</taxon>
        <taxon>Sar</taxon>
        <taxon>Stramenopiles</taxon>
        <taxon>Bigyra</taxon>
        <taxon>Labyrinthulomycetes</taxon>
        <taxon>Thraustochytrida</taxon>
        <taxon>Thraustochytriidae</taxon>
        <taxon>Hondaea</taxon>
    </lineage>
</organism>
<feature type="compositionally biased region" description="Basic and acidic residues" evidence="2">
    <location>
        <begin position="44"/>
        <end position="57"/>
    </location>
</feature>
<feature type="compositionally biased region" description="Low complexity" evidence="2">
    <location>
        <begin position="59"/>
        <end position="77"/>
    </location>
</feature>
<proteinExistence type="predicted"/>
<keyword evidence="1" id="KW-0175">Coiled coil</keyword>
<dbReference type="AlphaFoldDB" id="A0A2R5GJD0"/>
<reference evidence="3 4" key="1">
    <citation type="submission" date="2017-12" db="EMBL/GenBank/DDBJ databases">
        <title>Sequencing, de novo assembly and annotation of complete genome of a new Thraustochytrid species, strain FCC1311.</title>
        <authorList>
            <person name="Sedici K."/>
            <person name="Godart F."/>
            <person name="Aiese Cigliano R."/>
            <person name="Sanseverino W."/>
            <person name="Barakat M."/>
            <person name="Ortet P."/>
            <person name="Marechal E."/>
            <person name="Cagnac O."/>
            <person name="Amato A."/>
        </authorList>
    </citation>
    <scope>NUCLEOTIDE SEQUENCE [LARGE SCALE GENOMIC DNA]</scope>
</reference>
<evidence type="ECO:0000313" key="3">
    <source>
        <dbReference type="EMBL" id="GBG27964.1"/>
    </source>
</evidence>
<feature type="coiled-coil region" evidence="1">
    <location>
        <begin position="310"/>
        <end position="358"/>
    </location>
</feature>
<evidence type="ECO:0000256" key="1">
    <source>
        <dbReference type="SAM" id="Coils"/>
    </source>
</evidence>
<dbReference type="InParanoid" id="A0A2R5GJD0"/>
<dbReference type="Proteomes" id="UP000241890">
    <property type="component" value="Unassembled WGS sequence"/>
</dbReference>
<protein>
    <submittedName>
        <fullName evidence="3">Uncharacterized protein</fullName>
    </submittedName>
</protein>
<dbReference type="EMBL" id="BEYU01000038">
    <property type="protein sequence ID" value="GBG27964.1"/>
    <property type="molecule type" value="Genomic_DNA"/>
</dbReference>
<name>A0A2R5GJD0_9STRA</name>
<feature type="region of interest" description="Disordered" evidence="2">
    <location>
        <begin position="35"/>
        <end position="77"/>
    </location>
</feature>
<keyword evidence="4" id="KW-1185">Reference proteome</keyword>
<gene>
    <name evidence="3" type="ORF">FCC1311_041872</name>
</gene>
<comment type="caution">
    <text evidence="3">The sequence shown here is derived from an EMBL/GenBank/DDBJ whole genome shotgun (WGS) entry which is preliminary data.</text>
</comment>
<sequence>MEAAAFGCAASSVVLVAAARQRAFWRRREAAKLRGAGAGAGEDGAAREARQGGHDGETEAGVSVESTSVGSVRNAEAQLELEREERVRVSRELEAAQARLEETERALVERDEARAALARECRLRKIIEDEARAAANDSTRTAENESARADLEARLEAATQESARLQAELDAAQERLEILEDAYHEKILACEQLEQSSGARVRVSFGAGPVAAPVATEPLLEAALAREEAALDRVIALEQALEEARATTAAHDAEAAACVEALQDKLYQHRTAESSLREEVEALRAKLNANGPTLNQDASIEELRTRYLVVSQLELALREAQEAALKDREQHASVVGDLERALEHNRELTARLEEAVGSTAAKAAAEEGGSSMLDPVQGAQAVACLMAGVMLW</sequence>
<evidence type="ECO:0000313" key="4">
    <source>
        <dbReference type="Proteomes" id="UP000241890"/>
    </source>
</evidence>
<evidence type="ECO:0000256" key="2">
    <source>
        <dbReference type="SAM" id="MobiDB-lite"/>
    </source>
</evidence>